<dbReference type="AlphaFoldDB" id="A0A6G7Y6W7"/>
<proteinExistence type="predicted"/>
<gene>
    <name evidence="3" type="ORF">G7070_09290</name>
</gene>
<dbReference type="PANTHER" id="PTHR40763:SF5">
    <property type="entry name" value="MEMBRANE PROTEIN"/>
    <property type="match status" value="1"/>
</dbReference>
<name>A0A6G7Y6W7_9ACTN</name>
<accession>A0A6G7Y6W7</accession>
<dbReference type="RefSeq" id="WP_166233500.1">
    <property type="nucleotide sequence ID" value="NZ_CP049865.1"/>
</dbReference>
<evidence type="ECO:0000313" key="4">
    <source>
        <dbReference type="Proteomes" id="UP000501058"/>
    </source>
</evidence>
<evidence type="ECO:0000313" key="3">
    <source>
        <dbReference type="EMBL" id="QIK72426.1"/>
    </source>
</evidence>
<dbReference type="Proteomes" id="UP000501058">
    <property type="component" value="Chromosome"/>
</dbReference>
<dbReference type="Pfam" id="PF08044">
    <property type="entry name" value="DUF1707"/>
    <property type="match status" value="1"/>
</dbReference>
<reference evidence="3 4" key="1">
    <citation type="submission" date="2020-03" db="EMBL/GenBank/DDBJ databases">
        <title>Propioniciclava sp. nov., isolated from Hydrophilus acuminatus.</title>
        <authorList>
            <person name="Hyun D.-W."/>
            <person name="Bae J.-W."/>
        </authorList>
    </citation>
    <scope>NUCLEOTIDE SEQUENCE [LARGE SCALE GENOMIC DNA]</scope>
    <source>
        <strain evidence="3 4">HDW11</strain>
    </source>
</reference>
<evidence type="ECO:0000259" key="2">
    <source>
        <dbReference type="Pfam" id="PF08044"/>
    </source>
</evidence>
<protein>
    <submittedName>
        <fullName evidence="3">DUF1707 domain-containing protein</fullName>
    </submittedName>
</protein>
<dbReference type="EMBL" id="CP049865">
    <property type="protein sequence ID" value="QIK72426.1"/>
    <property type="molecule type" value="Genomic_DNA"/>
</dbReference>
<evidence type="ECO:0000256" key="1">
    <source>
        <dbReference type="SAM" id="MobiDB-lite"/>
    </source>
</evidence>
<dbReference type="PANTHER" id="PTHR40763">
    <property type="entry name" value="MEMBRANE PROTEIN-RELATED"/>
    <property type="match status" value="1"/>
</dbReference>
<keyword evidence="4" id="KW-1185">Reference proteome</keyword>
<sequence>MPPRTPSVPEQPRLRAGDADRDATLTVIQDAFANGRLTPSEVTERQDRALTSQFTDELYPIVADLPEARTLPARLSSVVAHAHHAEDVDAEVGSRYAILAGKNYDLEPGQTSIRTIAIMGGDTIRAARAFGPGVTVTMHVDAILGGNTVYIPSGVKVVDNSEAILGGNDVTKAARGDGSNGVLVLTGTSFLGGSTIRLDKKSR</sequence>
<feature type="region of interest" description="Disordered" evidence="1">
    <location>
        <begin position="1"/>
        <end position="20"/>
    </location>
</feature>
<feature type="domain" description="DUF1707" evidence="2">
    <location>
        <begin position="14"/>
        <end position="66"/>
    </location>
</feature>
<organism evidence="3 4">
    <name type="scientific">Propioniciclava coleopterorum</name>
    <dbReference type="NCBI Taxonomy" id="2714937"/>
    <lineage>
        <taxon>Bacteria</taxon>
        <taxon>Bacillati</taxon>
        <taxon>Actinomycetota</taxon>
        <taxon>Actinomycetes</taxon>
        <taxon>Propionibacteriales</taxon>
        <taxon>Propionibacteriaceae</taxon>
        <taxon>Propioniciclava</taxon>
    </lineage>
</organism>
<dbReference type="InterPro" id="IPR012551">
    <property type="entry name" value="DUF1707_SHOCT-like"/>
</dbReference>
<dbReference type="KEGG" id="prv:G7070_09290"/>